<dbReference type="Proteomes" id="UP000887560">
    <property type="component" value="Unplaced"/>
</dbReference>
<feature type="region of interest" description="Disordered" evidence="2">
    <location>
        <begin position="80"/>
        <end position="133"/>
    </location>
</feature>
<protein>
    <submittedName>
        <fullName evidence="4">Uncharacterized protein</fullName>
    </submittedName>
</protein>
<sequence>MQSKIDKLEQKHEKLFEKFVERQNKKYQGEQQMTEHHEKKLNKLEERLNNKKEIPKAKVFPMTLNNEELNVLEEEQINIPQILIPEEEEDREGTSDSSGHSNQSYENEENLAEGGIEIERENEGNNSQQQPQQGHLNIIDNRQRNYSVSLSEDLEQMFGMLKM</sequence>
<evidence type="ECO:0000313" key="4">
    <source>
        <dbReference type="WBParaSite" id="scf7180000424765.g13953"/>
    </source>
</evidence>
<organism evidence="3 4">
    <name type="scientific">Meloidogyne floridensis</name>
    <dbReference type="NCBI Taxonomy" id="298350"/>
    <lineage>
        <taxon>Eukaryota</taxon>
        <taxon>Metazoa</taxon>
        <taxon>Ecdysozoa</taxon>
        <taxon>Nematoda</taxon>
        <taxon>Chromadorea</taxon>
        <taxon>Rhabditida</taxon>
        <taxon>Tylenchina</taxon>
        <taxon>Tylenchomorpha</taxon>
        <taxon>Tylenchoidea</taxon>
        <taxon>Meloidogynidae</taxon>
        <taxon>Meloidogyninae</taxon>
        <taxon>Meloidogyne</taxon>
    </lineage>
</organism>
<feature type="coiled-coil region" evidence="1">
    <location>
        <begin position="5"/>
        <end position="54"/>
    </location>
</feature>
<dbReference type="AlphaFoldDB" id="A0A915P9N6"/>
<dbReference type="WBParaSite" id="scf7180000424765.g13953">
    <property type="protein sequence ID" value="scf7180000424765.g13953"/>
    <property type="gene ID" value="scf7180000424765.g13953"/>
</dbReference>
<evidence type="ECO:0000313" key="3">
    <source>
        <dbReference type="Proteomes" id="UP000887560"/>
    </source>
</evidence>
<keyword evidence="1" id="KW-0175">Coiled coil</keyword>
<feature type="compositionally biased region" description="Polar residues" evidence="2">
    <location>
        <begin position="95"/>
        <end position="105"/>
    </location>
</feature>
<proteinExistence type="predicted"/>
<keyword evidence="3" id="KW-1185">Reference proteome</keyword>
<reference evidence="4" key="1">
    <citation type="submission" date="2022-11" db="UniProtKB">
        <authorList>
            <consortium name="WormBaseParasite"/>
        </authorList>
    </citation>
    <scope>IDENTIFICATION</scope>
</reference>
<evidence type="ECO:0000256" key="2">
    <source>
        <dbReference type="SAM" id="MobiDB-lite"/>
    </source>
</evidence>
<evidence type="ECO:0000256" key="1">
    <source>
        <dbReference type="SAM" id="Coils"/>
    </source>
</evidence>
<name>A0A915P9N6_9BILA</name>
<accession>A0A915P9N6</accession>